<protein>
    <submittedName>
        <fullName evidence="2 4">Uncharacterized protein</fullName>
    </submittedName>
</protein>
<evidence type="ECO:0000313" key="4">
    <source>
        <dbReference type="WBParaSite" id="ACOC_0001271601-mRNA-1"/>
    </source>
</evidence>
<proteinExistence type="predicted"/>
<evidence type="ECO:0000256" key="1">
    <source>
        <dbReference type="SAM" id="MobiDB-lite"/>
    </source>
</evidence>
<feature type="region of interest" description="Disordered" evidence="1">
    <location>
        <begin position="42"/>
        <end position="69"/>
    </location>
</feature>
<evidence type="ECO:0000313" key="2">
    <source>
        <dbReference type="EMBL" id="VDM64302.1"/>
    </source>
</evidence>
<name>A0A0R3Q156_ANGCS</name>
<organism evidence="4">
    <name type="scientific">Angiostrongylus costaricensis</name>
    <name type="common">Nematode worm</name>
    <dbReference type="NCBI Taxonomy" id="334426"/>
    <lineage>
        <taxon>Eukaryota</taxon>
        <taxon>Metazoa</taxon>
        <taxon>Ecdysozoa</taxon>
        <taxon>Nematoda</taxon>
        <taxon>Chromadorea</taxon>
        <taxon>Rhabditida</taxon>
        <taxon>Rhabditina</taxon>
        <taxon>Rhabditomorpha</taxon>
        <taxon>Strongyloidea</taxon>
        <taxon>Metastrongylidae</taxon>
        <taxon>Angiostrongylus</taxon>
    </lineage>
</organism>
<evidence type="ECO:0000313" key="3">
    <source>
        <dbReference type="Proteomes" id="UP000267027"/>
    </source>
</evidence>
<dbReference type="AlphaFoldDB" id="A0A0R3Q156"/>
<gene>
    <name evidence="2" type="ORF">ACOC_LOCUS12717</name>
</gene>
<dbReference type="OrthoDB" id="10009520at2759"/>
<sequence>MLEEGYDMFLPMAKKAGLGPFKQMLKDAKEAKKRRKQLLMEQKEMEASERAEIVDVNPKDKDSGSSGTK</sequence>
<dbReference type="EMBL" id="UYYA01005182">
    <property type="protein sequence ID" value="VDM64302.1"/>
    <property type="molecule type" value="Genomic_DNA"/>
</dbReference>
<dbReference type="WBParaSite" id="ACOC_0001271601-mRNA-1">
    <property type="protein sequence ID" value="ACOC_0001271601-mRNA-1"/>
    <property type="gene ID" value="ACOC_0001271601"/>
</dbReference>
<feature type="compositionally biased region" description="Basic and acidic residues" evidence="1">
    <location>
        <begin position="42"/>
        <end position="63"/>
    </location>
</feature>
<reference evidence="2 3" key="2">
    <citation type="submission" date="2018-11" db="EMBL/GenBank/DDBJ databases">
        <authorList>
            <consortium name="Pathogen Informatics"/>
        </authorList>
    </citation>
    <scope>NUCLEOTIDE SEQUENCE [LARGE SCALE GENOMIC DNA]</scope>
    <source>
        <strain evidence="2 3">Costa Rica</strain>
    </source>
</reference>
<keyword evidence="3" id="KW-1185">Reference proteome</keyword>
<accession>A0A0R3Q156</accession>
<dbReference type="Proteomes" id="UP000267027">
    <property type="component" value="Unassembled WGS sequence"/>
</dbReference>
<reference evidence="4" key="1">
    <citation type="submission" date="2017-02" db="UniProtKB">
        <authorList>
            <consortium name="WormBaseParasite"/>
        </authorList>
    </citation>
    <scope>IDENTIFICATION</scope>
</reference>